<protein>
    <submittedName>
        <fullName evidence="1">Dynamin family</fullName>
    </submittedName>
</protein>
<gene>
    <name evidence="1" type="ORF">GMOD_00000665</name>
</gene>
<dbReference type="PANTHER" id="PTHR39697:SF1">
    <property type="entry name" value="RICIN B LECTIN DOMAIN-CONTAINING PROTEIN"/>
    <property type="match status" value="1"/>
</dbReference>
<evidence type="ECO:0000313" key="2">
    <source>
        <dbReference type="Proteomes" id="UP000265663"/>
    </source>
</evidence>
<organism evidence="1 2">
    <name type="scientific">Pyrenophora seminiperda CCB06</name>
    <dbReference type="NCBI Taxonomy" id="1302712"/>
    <lineage>
        <taxon>Eukaryota</taxon>
        <taxon>Fungi</taxon>
        <taxon>Dikarya</taxon>
        <taxon>Ascomycota</taxon>
        <taxon>Pezizomycotina</taxon>
        <taxon>Dothideomycetes</taxon>
        <taxon>Pleosporomycetidae</taxon>
        <taxon>Pleosporales</taxon>
        <taxon>Pleosporineae</taxon>
        <taxon>Pleosporaceae</taxon>
        <taxon>Pyrenophora</taxon>
    </lineage>
</organism>
<proteinExistence type="predicted"/>
<dbReference type="PANTHER" id="PTHR39697">
    <property type="entry name" value="RICIN B LECTIN DOMAIN-CONTAINING PROTEIN-RELATED"/>
    <property type="match status" value="1"/>
</dbReference>
<accession>A0A3M7M7V2</accession>
<dbReference type="AlphaFoldDB" id="A0A3M7M7V2"/>
<reference evidence="1 2" key="1">
    <citation type="journal article" date="2014" name="PLoS ONE">
        <title>De novo Genome Assembly of the Fungal Plant Pathogen Pyrenophora semeniperda.</title>
        <authorList>
            <person name="Soliai M.M."/>
            <person name="Meyer S.E."/>
            <person name="Udall J.A."/>
            <person name="Elzinga D.E."/>
            <person name="Hermansen R.A."/>
            <person name="Bodily P.M."/>
            <person name="Hart A.A."/>
            <person name="Coleman C.E."/>
        </authorList>
    </citation>
    <scope>NUCLEOTIDE SEQUENCE [LARGE SCALE GENOMIC DNA]</scope>
    <source>
        <strain evidence="1 2">CCB06</strain>
        <tissue evidence="1">Mycelium</tissue>
    </source>
</reference>
<sequence>MHPPLHTPLQTTTTKISGPILVNLSAFAPSVNMVSQKPDQPNTTSVSEFDDSSIYTPTTTTENVTLDLVKDHASTSWVPSHGSTVIIRSISCGNVLTLLDGHIVLAPPSGRGSILWTCIETDGWFGFRDCVSAKFICHDWNGRLKCSAEQQSGWRHFTITPVPKGGYIMQMLDWWVLRPIVINAQNGLQKLGRTGNKLSEGIVWSFLESSAGNADFQDF</sequence>
<dbReference type="EMBL" id="KE747824">
    <property type="protein sequence ID" value="RMZ70558.1"/>
    <property type="molecule type" value="Genomic_DNA"/>
</dbReference>
<evidence type="ECO:0000313" key="1">
    <source>
        <dbReference type="EMBL" id="RMZ70558.1"/>
    </source>
</evidence>
<dbReference type="Proteomes" id="UP000265663">
    <property type="component" value="Unassembled WGS sequence"/>
</dbReference>
<name>A0A3M7M7V2_9PLEO</name>
<dbReference type="OrthoDB" id="5289641at2759"/>
<keyword evidence="2" id="KW-1185">Reference proteome</keyword>